<gene>
    <name evidence="1" type="ORF">TvY486_0000090</name>
</gene>
<dbReference type="EMBL" id="CAEX01000940">
    <property type="protein sequence ID" value="CCD18341.1"/>
    <property type="molecule type" value="Genomic_DNA"/>
</dbReference>
<organism evidence="1 2">
    <name type="scientific">Trypanosoma vivax (strain Y486)</name>
    <dbReference type="NCBI Taxonomy" id="1055687"/>
    <lineage>
        <taxon>Eukaryota</taxon>
        <taxon>Discoba</taxon>
        <taxon>Euglenozoa</taxon>
        <taxon>Kinetoplastea</taxon>
        <taxon>Metakinetoplastina</taxon>
        <taxon>Trypanosomatida</taxon>
        <taxon>Trypanosomatidae</taxon>
        <taxon>Trypanosoma</taxon>
        <taxon>Duttonella</taxon>
    </lineage>
</organism>
<proteinExistence type="predicted"/>
<dbReference type="Proteomes" id="UP000009027">
    <property type="component" value="Unassembled WGS sequence"/>
</dbReference>
<protein>
    <submittedName>
        <fullName evidence="1">Uncharacterized protein</fullName>
    </submittedName>
</protein>
<evidence type="ECO:0000313" key="1">
    <source>
        <dbReference type="EMBL" id="CCD18341.1"/>
    </source>
</evidence>
<evidence type="ECO:0000313" key="2">
    <source>
        <dbReference type="Proteomes" id="UP000009027"/>
    </source>
</evidence>
<accession>F9WLF0</accession>
<name>F9WLF0_TRYVY</name>
<dbReference type="AlphaFoldDB" id="F9WLF0"/>
<sequence length="567" mass="61800">MRTAAMIARTNITYKKILNTSTENIDTVNLTEWKDKALQVLNKTYNGIKLNTKKYHWSLTKANEKIGDVQKTAVEAVGRLEVAVKNFELCRVAVSDAVKKVNSASSVVEAANKSVLASANVKMFCEIVGQFSRSKEKLRTTGKKMTDATQSAVDAVTISKRVQAEVTIADELIKEVGVWLRGSNLALVHKLSGTHGVAKASNAMSTSVRTASKAVSIVNEIEQKMKTERELIKFVETQLANMSSVTGASISDVEFDVCNSRVSEILKKESSEVIRSIAKFNTTLLTRLNASLHQIDGEADAIGHKLLDVSKQVQEANSNAQNVFLLSNQATENVRETIVELVSGVVAELCAVLSRLRALHDEAGAFSVHAAHGQTNISEWLVRVGNVAGESDGFADLSGSVEGAFATAGKRLEVLKRVLHRADEQRGKVVGKLAASVAVKESDKHGIQINKTFHNVFSNITSRVSADFSKDACNASLMSESLKLLSNMTDHPAVMNSLQTVTQLNKLTESMKERVLKAHNLMRMATDSSAQADAALEEAIRMPRERSGKPQCPALYRQLLNMLGLHW</sequence>
<keyword evidence="2" id="KW-1185">Reference proteome</keyword>
<dbReference type="VEuPathDB" id="TriTrypDB:TvY486_0000090"/>
<reference evidence="1 2" key="1">
    <citation type="journal article" date="2012" name="Proc. Natl. Acad. Sci. U.S.A.">
        <title>Antigenic diversity is generated by distinct evolutionary mechanisms in African trypanosome species.</title>
        <authorList>
            <person name="Jackson A.P."/>
            <person name="Berry A."/>
            <person name="Aslett M."/>
            <person name="Allison H.C."/>
            <person name="Burton P."/>
            <person name="Vavrova-Anderson J."/>
            <person name="Brown R."/>
            <person name="Browne H."/>
            <person name="Corton N."/>
            <person name="Hauser H."/>
            <person name="Gamble J."/>
            <person name="Gilderthorp R."/>
            <person name="Marcello L."/>
            <person name="McQuillan J."/>
            <person name="Otto T.D."/>
            <person name="Quail M.A."/>
            <person name="Sanders M.J."/>
            <person name="van Tonder A."/>
            <person name="Ginger M.L."/>
            <person name="Field M.C."/>
            <person name="Barry J.D."/>
            <person name="Hertz-Fowler C."/>
            <person name="Berriman M."/>
        </authorList>
    </citation>
    <scope>NUCLEOTIDE SEQUENCE</scope>
    <source>
        <strain evidence="1 2">Y486</strain>
    </source>
</reference>